<sequence>MEEKKKVTHPHNMTFFLYFFFLSSFFPTTQVSIIKQNPLFRFINDVFYLYYKLGICINH</sequence>
<dbReference type="Proteomes" id="UP000265566">
    <property type="component" value="Chromosome 8"/>
</dbReference>
<accession>A0A396GMN4</accession>
<evidence type="ECO:0008006" key="4">
    <source>
        <dbReference type="Google" id="ProtNLM"/>
    </source>
</evidence>
<keyword evidence="1" id="KW-0472">Membrane</keyword>
<dbReference type="EMBL" id="PSQE01000008">
    <property type="protein sequence ID" value="RHN41783.1"/>
    <property type="molecule type" value="Genomic_DNA"/>
</dbReference>
<evidence type="ECO:0000256" key="1">
    <source>
        <dbReference type="SAM" id="Phobius"/>
    </source>
</evidence>
<dbReference type="AlphaFoldDB" id="A0A396GMN4"/>
<reference evidence="3" key="1">
    <citation type="journal article" date="2018" name="Nat. Plants">
        <title>Whole-genome landscape of Medicago truncatula symbiotic genes.</title>
        <authorList>
            <person name="Pecrix Y."/>
            <person name="Staton S.E."/>
            <person name="Sallet E."/>
            <person name="Lelandais-Briere C."/>
            <person name="Moreau S."/>
            <person name="Carrere S."/>
            <person name="Blein T."/>
            <person name="Jardinaud M.F."/>
            <person name="Latrasse D."/>
            <person name="Zouine M."/>
            <person name="Zahm M."/>
            <person name="Kreplak J."/>
            <person name="Mayjonade B."/>
            <person name="Satge C."/>
            <person name="Perez M."/>
            <person name="Cauet S."/>
            <person name="Marande W."/>
            <person name="Chantry-Darmon C."/>
            <person name="Lopez-Roques C."/>
            <person name="Bouchez O."/>
            <person name="Berard A."/>
            <person name="Debelle F."/>
            <person name="Munos S."/>
            <person name="Bendahmane A."/>
            <person name="Berges H."/>
            <person name="Niebel A."/>
            <person name="Buitink J."/>
            <person name="Frugier F."/>
            <person name="Benhamed M."/>
            <person name="Crespi M."/>
            <person name="Gouzy J."/>
            <person name="Gamas P."/>
        </authorList>
    </citation>
    <scope>NUCLEOTIDE SEQUENCE [LARGE SCALE GENOMIC DNA]</scope>
    <source>
        <strain evidence="3">cv. Jemalong A17</strain>
    </source>
</reference>
<evidence type="ECO:0000313" key="2">
    <source>
        <dbReference type="EMBL" id="RHN41783.1"/>
    </source>
</evidence>
<organism evidence="2 3">
    <name type="scientific">Medicago truncatula</name>
    <name type="common">Barrel medic</name>
    <name type="synonym">Medicago tribuloides</name>
    <dbReference type="NCBI Taxonomy" id="3880"/>
    <lineage>
        <taxon>Eukaryota</taxon>
        <taxon>Viridiplantae</taxon>
        <taxon>Streptophyta</taxon>
        <taxon>Embryophyta</taxon>
        <taxon>Tracheophyta</taxon>
        <taxon>Spermatophyta</taxon>
        <taxon>Magnoliopsida</taxon>
        <taxon>eudicotyledons</taxon>
        <taxon>Gunneridae</taxon>
        <taxon>Pentapetalae</taxon>
        <taxon>rosids</taxon>
        <taxon>fabids</taxon>
        <taxon>Fabales</taxon>
        <taxon>Fabaceae</taxon>
        <taxon>Papilionoideae</taxon>
        <taxon>50 kb inversion clade</taxon>
        <taxon>NPAAA clade</taxon>
        <taxon>Hologalegina</taxon>
        <taxon>IRL clade</taxon>
        <taxon>Trifolieae</taxon>
        <taxon>Medicago</taxon>
    </lineage>
</organism>
<protein>
    <recommendedName>
        <fullName evidence="4">Transmembrane protein</fullName>
    </recommendedName>
</protein>
<keyword evidence="1" id="KW-0812">Transmembrane</keyword>
<name>A0A396GMN4_MEDTR</name>
<keyword evidence="1" id="KW-1133">Transmembrane helix</keyword>
<gene>
    <name evidence="2" type="ORF">MtrunA17_Chr8g0369741</name>
</gene>
<evidence type="ECO:0000313" key="3">
    <source>
        <dbReference type="Proteomes" id="UP000265566"/>
    </source>
</evidence>
<dbReference type="Gramene" id="rna48143">
    <property type="protein sequence ID" value="RHN41783.1"/>
    <property type="gene ID" value="gene48143"/>
</dbReference>
<feature type="transmembrane region" description="Helical" evidence="1">
    <location>
        <begin position="15"/>
        <end position="34"/>
    </location>
</feature>
<proteinExistence type="predicted"/>
<comment type="caution">
    <text evidence="2">The sequence shown here is derived from an EMBL/GenBank/DDBJ whole genome shotgun (WGS) entry which is preliminary data.</text>
</comment>